<organism evidence="3 4">
    <name type="scientific">Streptomyces spectabilis</name>
    <dbReference type="NCBI Taxonomy" id="68270"/>
    <lineage>
        <taxon>Bacteria</taxon>
        <taxon>Bacillati</taxon>
        <taxon>Actinomycetota</taxon>
        <taxon>Actinomycetes</taxon>
        <taxon>Kitasatosporales</taxon>
        <taxon>Streptomycetaceae</taxon>
        <taxon>Streptomyces</taxon>
    </lineage>
</organism>
<dbReference type="Proteomes" id="UP000326505">
    <property type="component" value="Chromosome"/>
</dbReference>
<evidence type="ECO:0000313" key="5">
    <source>
        <dbReference type="Proteomes" id="UP000549009"/>
    </source>
</evidence>
<feature type="transmembrane region" description="Helical" evidence="1">
    <location>
        <begin position="182"/>
        <end position="202"/>
    </location>
</feature>
<dbReference type="OrthoDB" id="4333168at2"/>
<dbReference type="RefSeq" id="WP_150514711.1">
    <property type="nucleotide sequence ID" value="NZ_BMSQ01000012.1"/>
</dbReference>
<reference evidence="2 5" key="2">
    <citation type="submission" date="2020-08" db="EMBL/GenBank/DDBJ databases">
        <title>Genomic Encyclopedia of Type Strains, Phase III (KMG-III): the genomes of soil and plant-associated and newly described type strains.</title>
        <authorList>
            <person name="Whitman W."/>
        </authorList>
    </citation>
    <scope>NUCLEOTIDE SEQUENCE [LARGE SCALE GENOMIC DNA]</scope>
    <source>
        <strain evidence="2 5">CECT 3146</strain>
    </source>
</reference>
<dbReference type="KEGG" id="sspb:CP982_38420"/>
<name>A0A5P2XN34_STRST</name>
<evidence type="ECO:0000313" key="3">
    <source>
        <dbReference type="EMBL" id="QEV63852.1"/>
    </source>
</evidence>
<gene>
    <name evidence="3" type="ORF">CP982_38420</name>
    <name evidence="2" type="ORF">FHS40_001088</name>
</gene>
<evidence type="ECO:0000256" key="1">
    <source>
        <dbReference type="SAM" id="Phobius"/>
    </source>
</evidence>
<evidence type="ECO:0000313" key="4">
    <source>
        <dbReference type="Proteomes" id="UP000326505"/>
    </source>
</evidence>
<dbReference type="EMBL" id="JACHJD010000002">
    <property type="protein sequence ID" value="MBB5102035.1"/>
    <property type="molecule type" value="Genomic_DNA"/>
</dbReference>
<evidence type="ECO:0000313" key="2">
    <source>
        <dbReference type="EMBL" id="MBB5102035.1"/>
    </source>
</evidence>
<keyword evidence="1" id="KW-0472">Membrane</keyword>
<feature type="transmembrane region" description="Helical" evidence="1">
    <location>
        <begin position="280"/>
        <end position="300"/>
    </location>
</feature>
<protein>
    <submittedName>
        <fullName evidence="3">Uncharacterized protein</fullName>
    </submittedName>
</protein>
<keyword evidence="1" id="KW-0812">Transmembrane</keyword>
<reference evidence="3 4" key="1">
    <citation type="submission" date="2017-09" db="EMBL/GenBank/DDBJ databases">
        <authorList>
            <person name="Lee N."/>
            <person name="Cho B.-K."/>
        </authorList>
    </citation>
    <scope>NUCLEOTIDE SEQUENCE [LARGE SCALE GENOMIC DNA]</scope>
    <source>
        <strain evidence="3 4">ATCC 27465</strain>
    </source>
</reference>
<feature type="transmembrane region" description="Helical" evidence="1">
    <location>
        <begin position="214"/>
        <end position="237"/>
    </location>
</feature>
<keyword evidence="5" id="KW-1185">Reference proteome</keyword>
<accession>A0A5P2XN34</accession>
<sequence>MSTTGRDLTRRLRLLLALGAATTFVLFLAYRGVHDDSVPLSSSSTPGILAVDTAQSAMRKAHEVVRDGGPEGDMSSEFHTQTSVAHQSLALAASENVTGLEGRHDLQTITGLIAVYSGWVERWGQEPDGSPLRAAYLFYAEQVLGLQAEPGADGDIMSRLDALRGRQLDEAGQQAAFPWPLWLGWSTVAVLYVALCAALLETQRYVRRRFRRPVQVRLLAATAVCAVGVPLLAWVTVEAHGAMTDSVAGIRVPKDDPDDIPRVAEQVQDALTHAGLWASLSTWVLLGGAVVMALTVWGLWPRIAEYRFRAPR</sequence>
<proteinExistence type="predicted"/>
<keyword evidence="1" id="KW-1133">Transmembrane helix</keyword>
<dbReference type="AlphaFoldDB" id="A0A5P2XN34"/>
<dbReference type="EMBL" id="CP023690">
    <property type="protein sequence ID" value="QEV63852.1"/>
    <property type="molecule type" value="Genomic_DNA"/>
</dbReference>
<feature type="transmembrane region" description="Helical" evidence="1">
    <location>
        <begin position="12"/>
        <end position="30"/>
    </location>
</feature>
<dbReference type="Proteomes" id="UP000549009">
    <property type="component" value="Unassembled WGS sequence"/>
</dbReference>